<evidence type="ECO:0000256" key="1">
    <source>
        <dbReference type="ARBA" id="ARBA00023115"/>
    </source>
</evidence>
<accession>A0ABP8L6H0</accession>
<dbReference type="SUPFAM" id="SSF53335">
    <property type="entry name" value="S-adenosyl-L-methionine-dependent methyltransferases"/>
    <property type="match status" value="1"/>
</dbReference>
<dbReference type="CDD" id="cd02440">
    <property type="entry name" value="AdoMet_MTases"/>
    <property type="match status" value="1"/>
</dbReference>
<dbReference type="PANTHER" id="PTHR43317">
    <property type="entry name" value="THERMOSPERMINE SYNTHASE ACAULIS5"/>
    <property type="match status" value="1"/>
</dbReference>
<proteinExistence type="predicted"/>
<reference evidence="3" key="1">
    <citation type="journal article" date="2019" name="Int. J. Syst. Evol. Microbiol.">
        <title>The Global Catalogue of Microorganisms (GCM) 10K type strain sequencing project: providing services to taxonomists for standard genome sequencing and annotation.</title>
        <authorList>
            <consortium name="The Broad Institute Genomics Platform"/>
            <consortium name="The Broad Institute Genome Sequencing Center for Infectious Disease"/>
            <person name="Wu L."/>
            <person name="Ma J."/>
        </authorList>
    </citation>
    <scope>NUCLEOTIDE SEQUENCE [LARGE SCALE GENOMIC DNA]</scope>
    <source>
        <strain evidence="3">JCM 17810</strain>
    </source>
</reference>
<dbReference type="NCBIfam" id="NF037959">
    <property type="entry name" value="MFS_SpdSyn"/>
    <property type="match status" value="1"/>
</dbReference>
<gene>
    <name evidence="2" type="ORF">GCM10023169_19780</name>
</gene>
<keyword evidence="1" id="KW-0620">Polyamine biosynthesis</keyword>
<dbReference type="InterPro" id="IPR029063">
    <property type="entry name" value="SAM-dependent_MTases_sf"/>
</dbReference>
<evidence type="ECO:0000313" key="3">
    <source>
        <dbReference type="Proteomes" id="UP001500622"/>
    </source>
</evidence>
<keyword evidence="3" id="KW-1185">Reference proteome</keyword>
<dbReference type="EMBL" id="BAABGN010000008">
    <property type="protein sequence ID" value="GAA4423754.1"/>
    <property type="molecule type" value="Genomic_DNA"/>
</dbReference>
<sequence length="258" mass="28435">MAELVREPGAPHRVTLFLDGFESSHVDLADPTQLEFEYMQQMCVLLDATRPAGPVRALHLGGAACALARAVEAERPGSSQLAVEIDEALAALVRRWFKLPRSPRLRIRTGDAREVTEALRPQSWEVAVRDVFADARVPRHVRTLEATAAVHRALVPGGLYLVNLTDRPPLHQTRVEVATLQQTFAHVILVTDPAILRGRRYGNVVLAASDQPFPLTEVERGLRRLPLPVRLLAGPELDRFRGTNVPVRDVVPASGEST</sequence>
<protein>
    <submittedName>
        <fullName evidence="2">Fused MFS/spermidine synthase</fullName>
    </submittedName>
</protein>
<comment type="caution">
    <text evidence="2">The sequence shown here is derived from an EMBL/GenBank/DDBJ whole genome shotgun (WGS) entry which is preliminary data.</text>
</comment>
<dbReference type="Proteomes" id="UP001500622">
    <property type="component" value="Unassembled WGS sequence"/>
</dbReference>
<name>A0ABP8L6H0_9MICO</name>
<dbReference type="Gene3D" id="3.40.50.150">
    <property type="entry name" value="Vaccinia Virus protein VP39"/>
    <property type="match status" value="1"/>
</dbReference>
<organism evidence="2 3">
    <name type="scientific">Georgenia halophila</name>
    <dbReference type="NCBI Taxonomy" id="620889"/>
    <lineage>
        <taxon>Bacteria</taxon>
        <taxon>Bacillati</taxon>
        <taxon>Actinomycetota</taxon>
        <taxon>Actinomycetes</taxon>
        <taxon>Micrococcales</taxon>
        <taxon>Bogoriellaceae</taxon>
        <taxon>Georgenia</taxon>
    </lineage>
</organism>
<evidence type="ECO:0000313" key="2">
    <source>
        <dbReference type="EMBL" id="GAA4423754.1"/>
    </source>
</evidence>
<dbReference type="PANTHER" id="PTHR43317:SF1">
    <property type="entry name" value="THERMOSPERMINE SYNTHASE ACAULIS5"/>
    <property type="match status" value="1"/>
</dbReference>